<evidence type="ECO:0000256" key="13">
    <source>
        <dbReference type="ARBA" id="ARBA00093308"/>
    </source>
</evidence>
<evidence type="ECO:0000313" key="18">
    <source>
        <dbReference type="Proteomes" id="UP000033647"/>
    </source>
</evidence>
<sequence>MLTSLNSLLTMAPSIRLATVTILAGLLFTSPSTAQTYSTCNPTIQSGCPPNPALGRSVTIDFKDGPSDEFTTSGNPTYNSDGAVFTVASPGQAPTLSSKWYIMFGKYSITARAAPGRGIVSSSVLQSDDLDEIDWEWLGGKPNDVQSNYFGRGQTTTYDRAAVHALSNTQEQFHTYTTEWTENQIIWSIDDNVVRVLNKGDAKGQYPQTPMQLKIGSWAGGDSANTQGTIDWAGGSTDYSTGPFSMYVSTVSIVDYSTGTSYSYGDQSGSWESIVSSGGQINGNSKGSMTVNNAPKITSTVNGNPVSGWRSESEGTASYTTLPGLPSGWSISSSGKVVKSDATATPTPSTTYPSPSPAPPAPFSSEAAAVSSDSTTPSSLAVGPACISTRTWDDRGFRITAAMDACVTAAARMPVLAMEAEKKLAPSTLTADSSAPLVTERVQRGGGSRVLSRLGSFCTVLTMGLAMGGMYILA</sequence>
<evidence type="ECO:0000256" key="10">
    <source>
        <dbReference type="ARBA" id="ARBA00023295"/>
    </source>
</evidence>
<feature type="chain" id="PRO_5002469221" description="chitinase" evidence="15">
    <location>
        <begin position="35"/>
        <end position="474"/>
    </location>
</feature>
<keyword evidence="18" id="KW-1185">Reference proteome</keyword>
<dbReference type="EMBL" id="LAFY01000302">
    <property type="protein sequence ID" value="KJY00846.1"/>
    <property type="molecule type" value="Genomic_DNA"/>
</dbReference>
<dbReference type="CDD" id="cd02183">
    <property type="entry name" value="GH16_fungal_CRH1_transglycosylase"/>
    <property type="match status" value="1"/>
</dbReference>
<keyword evidence="6 15" id="KW-0732">Signal</keyword>
<gene>
    <name evidence="17" type="ORF">TI39_contig310g00009</name>
</gene>
<dbReference type="GO" id="GO:0031505">
    <property type="term" value="P:fungal-type cell wall organization"/>
    <property type="evidence" value="ECO:0007669"/>
    <property type="project" value="TreeGrafter"/>
</dbReference>
<reference evidence="17 18" key="1">
    <citation type="submission" date="2015-03" db="EMBL/GenBank/DDBJ databases">
        <title>RNA-seq based gene annotation and comparative genomics of four Zymoseptoria species reveal species-specific pathogenicity related genes and transposable element activity.</title>
        <authorList>
            <person name="Grandaubert J."/>
            <person name="Bhattacharyya A."/>
            <person name="Stukenbrock E.H."/>
        </authorList>
    </citation>
    <scope>NUCLEOTIDE SEQUENCE [LARGE SCALE GENOMIC DNA]</scope>
    <source>
        <strain evidence="17 18">Zb18110</strain>
    </source>
</reference>
<comment type="similarity">
    <text evidence="12">Belongs to the glycosyl hydrolase 16 family. CRH1 subfamily.</text>
</comment>
<feature type="signal peptide" evidence="15">
    <location>
        <begin position="1"/>
        <end position="34"/>
    </location>
</feature>
<evidence type="ECO:0000256" key="7">
    <source>
        <dbReference type="ARBA" id="ARBA00022801"/>
    </source>
</evidence>
<dbReference type="GO" id="GO:0016757">
    <property type="term" value="F:glycosyltransferase activity"/>
    <property type="evidence" value="ECO:0007669"/>
    <property type="project" value="UniProtKB-KW"/>
</dbReference>
<dbReference type="EC" id="3.2.1.14" evidence="3"/>
<evidence type="ECO:0000256" key="14">
    <source>
        <dbReference type="SAM" id="MobiDB-lite"/>
    </source>
</evidence>
<evidence type="ECO:0000256" key="15">
    <source>
        <dbReference type="SAM" id="SignalP"/>
    </source>
</evidence>
<dbReference type="PANTHER" id="PTHR10963:SF68">
    <property type="entry name" value="GLYCOSIDASE CRH1-RELATED"/>
    <property type="match status" value="1"/>
</dbReference>
<evidence type="ECO:0000256" key="12">
    <source>
        <dbReference type="ARBA" id="ARBA00038074"/>
    </source>
</evidence>
<keyword evidence="5" id="KW-0808">Transferase</keyword>
<evidence type="ECO:0000259" key="16">
    <source>
        <dbReference type="PROSITE" id="PS51762"/>
    </source>
</evidence>
<evidence type="ECO:0000256" key="6">
    <source>
        <dbReference type="ARBA" id="ARBA00022729"/>
    </source>
</evidence>
<evidence type="ECO:0000256" key="8">
    <source>
        <dbReference type="ARBA" id="ARBA00023136"/>
    </source>
</evidence>
<keyword evidence="9" id="KW-0325">Glycoprotein</keyword>
<feature type="compositionally biased region" description="Low complexity" evidence="14">
    <location>
        <begin position="363"/>
        <end position="372"/>
    </location>
</feature>
<dbReference type="GO" id="GO:0008843">
    <property type="term" value="F:endochitinase activity"/>
    <property type="evidence" value="ECO:0007669"/>
    <property type="project" value="UniProtKB-EC"/>
</dbReference>
<feature type="region of interest" description="Disordered" evidence="14">
    <location>
        <begin position="282"/>
        <end position="322"/>
    </location>
</feature>
<dbReference type="Pfam" id="PF00722">
    <property type="entry name" value="Glyco_hydro_16"/>
    <property type="match status" value="1"/>
</dbReference>
<keyword evidence="11" id="KW-0961">Cell wall biogenesis/degradation</keyword>
<dbReference type="PANTHER" id="PTHR10963">
    <property type="entry name" value="GLYCOSYL HYDROLASE-RELATED"/>
    <property type="match status" value="1"/>
</dbReference>
<feature type="compositionally biased region" description="Polar residues" evidence="14">
    <location>
        <begin position="282"/>
        <end position="305"/>
    </location>
</feature>
<evidence type="ECO:0000256" key="4">
    <source>
        <dbReference type="ARBA" id="ARBA00022676"/>
    </source>
</evidence>
<dbReference type="AlphaFoldDB" id="A0A0F4GXA2"/>
<keyword evidence="7" id="KW-0378">Hydrolase</keyword>
<comment type="function">
    <text evidence="13">Dual chitinase/transglycosylase that plays a role in cell wall architecture. Chitinase and transglycosylase activities are coupled. Required for the polysaccharide cross-linking at the septa and the cell wall. More specifically, transfers chitin to 1,6-beta-glucan in the cell wall.</text>
</comment>
<evidence type="ECO:0000256" key="3">
    <source>
        <dbReference type="ARBA" id="ARBA00012729"/>
    </source>
</evidence>
<keyword evidence="10" id="KW-0326">Glycosidase</keyword>
<name>A0A0F4GXA2_9PEZI</name>
<dbReference type="InterPro" id="IPR013320">
    <property type="entry name" value="ConA-like_dom_sf"/>
</dbReference>
<feature type="domain" description="GH16" evidence="16">
    <location>
        <begin position="44"/>
        <end position="241"/>
    </location>
</feature>
<dbReference type="GO" id="GO:0016020">
    <property type="term" value="C:membrane"/>
    <property type="evidence" value="ECO:0007669"/>
    <property type="project" value="UniProtKB-SubCell"/>
</dbReference>
<dbReference type="Proteomes" id="UP000033647">
    <property type="component" value="Unassembled WGS sequence"/>
</dbReference>
<evidence type="ECO:0000256" key="2">
    <source>
        <dbReference type="ARBA" id="ARBA00004370"/>
    </source>
</evidence>
<dbReference type="InterPro" id="IPR000757">
    <property type="entry name" value="Beta-glucanase-like"/>
</dbReference>
<comment type="caution">
    <text evidence="17">The sequence shown here is derived from an EMBL/GenBank/DDBJ whole genome shotgun (WGS) entry which is preliminary data.</text>
</comment>
<evidence type="ECO:0000256" key="11">
    <source>
        <dbReference type="ARBA" id="ARBA00023316"/>
    </source>
</evidence>
<protein>
    <recommendedName>
        <fullName evidence="3">chitinase</fullName>
        <ecNumber evidence="3">3.2.1.14</ecNumber>
    </recommendedName>
</protein>
<feature type="compositionally biased region" description="Low complexity" evidence="14">
    <location>
        <begin position="340"/>
        <end position="353"/>
    </location>
</feature>
<dbReference type="PROSITE" id="PS51762">
    <property type="entry name" value="GH16_2"/>
    <property type="match status" value="1"/>
</dbReference>
<dbReference type="GO" id="GO:0005975">
    <property type="term" value="P:carbohydrate metabolic process"/>
    <property type="evidence" value="ECO:0007669"/>
    <property type="project" value="InterPro"/>
</dbReference>
<dbReference type="Gene3D" id="2.60.120.200">
    <property type="match status" value="1"/>
</dbReference>
<evidence type="ECO:0000256" key="5">
    <source>
        <dbReference type="ARBA" id="ARBA00022679"/>
    </source>
</evidence>
<dbReference type="InterPro" id="IPR050546">
    <property type="entry name" value="Glycosyl_Hydrlase_16"/>
</dbReference>
<evidence type="ECO:0000256" key="9">
    <source>
        <dbReference type="ARBA" id="ARBA00023180"/>
    </source>
</evidence>
<dbReference type="SUPFAM" id="SSF49899">
    <property type="entry name" value="Concanavalin A-like lectins/glucanases"/>
    <property type="match status" value="1"/>
</dbReference>
<organism evidence="17 18">
    <name type="scientific">Zymoseptoria brevis</name>
    <dbReference type="NCBI Taxonomy" id="1047168"/>
    <lineage>
        <taxon>Eukaryota</taxon>
        <taxon>Fungi</taxon>
        <taxon>Dikarya</taxon>
        <taxon>Ascomycota</taxon>
        <taxon>Pezizomycotina</taxon>
        <taxon>Dothideomycetes</taxon>
        <taxon>Dothideomycetidae</taxon>
        <taxon>Mycosphaerellales</taxon>
        <taxon>Mycosphaerellaceae</taxon>
        <taxon>Zymoseptoria</taxon>
    </lineage>
</organism>
<comment type="subcellular location">
    <subcellularLocation>
        <location evidence="2">Membrane</location>
    </subcellularLocation>
</comment>
<comment type="catalytic activity">
    <reaction evidence="1">
        <text>Random endo-hydrolysis of N-acetyl-beta-D-glucosaminide (1-&gt;4)-beta-linkages in chitin and chitodextrins.</text>
        <dbReference type="EC" id="3.2.1.14"/>
    </reaction>
</comment>
<feature type="region of interest" description="Disordered" evidence="14">
    <location>
        <begin position="339"/>
        <end position="381"/>
    </location>
</feature>
<keyword evidence="4" id="KW-0328">Glycosyltransferase</keyword>
<evidence type="ECO:0000313" key="17">
    <source>
        <dbReference type="EMBL" id="KJY00846.1"/>
    </source>
</evidence>
<dbReference type="FunFam" id="2.60.120.200:FF:000152">
    <property type="entry name" value="Cell wall glucanase"/>
    <property type="match status" value="1"/>
</dbReference>
<accession>A0A0F4GXA2</accession>
<dbReference type="STRING" id="1047168.A0A0F4GXA2"/>
<evidence type="ECO:0000256" key="1">
    <source>
        <dbReference type="ARBA" id="ARBA00000822"/>
    </source>
</evidence>
<keyword evidence="8" id="KW-0472">Membrane</keyword>
<proteinExistence type="inferred from homology"/>
<dbReference type="OrthoDB" id="4781at2759"/>
<dbReference type="GO" id="GO:0009277">
    <property type="term" value="C:fungal-type cell wall"/>
    <property type="evidence" value="ECO:0007669"/>
    <property type="project" value="TreeGrafter"/>
</dbReference>